<dbReference type="PRINTS" id="PR00019">
    <property type="entry name" value="LEURICHRPT"/>
</dbReference>
<gene>
    <name evidence="4" type="ORF">LCGC14_1495820</name>
</gene>
<dbReference type="Pfam" id="PF13855">
    <property type="entry name" value="LRR_8"/>
    <property type="match status" value="1"/>
</dbReference>
<dbReference type="Gene3D" id="3.40.50.10140">
    <property type="entry name" value="Toll/interleukin-1 receptor homology (TIR) domain"/>
    <property type="match status" value="1"/>
</dbReference>
<dbReference type="SUPFAM" id="SSF52058">
    <property type="entry name" value="L domain-like"/>
    <property type="match status" value="1"/>
</dbReference>
<sequence length="536" mass="62759">MSNNTKVIKELSKLTGKDFRVFDSKFLDNNRENSDYMYSVQGEDIIFIGLDLMKLNLEDKVLEDIEKSLSNLKNLKGLSIAYNKNNEVPRFIRNFNNLETLNLQKNNLKSLPDWMKEFKNLKYLNLEYNNLQILPEWLGTLTNLETLKLEKNTLEWNEINLEILKSICERNGNITATRLLSLQAHHNFPTEQIEIIRELEKENTEKEKLGQKVNRINIKVEDGRVVEWRLFEYNIISLPENFGVFNHLRSMIISRSKIETLPESFGELKDLETLDLSNNKLISLPESFVNLTAIKNLNLSNNQLTEIPTQLWALKELTKLNLSNNPFNPEDATISQKVPDLIRKHLRKKATIRVFISHAVVDFEPYHIKDLVDYLVAQKDISQVFFCEEDLAGNIDEWMLDALQKCHLILFIGTQKSVFNSPDCANELQLADKFSIPVIPLKGQDINWPDLAEINLSRELGLEYDKENFNEFFEKLYKYILNFKQEIDLMDKVSRQRGITDIYERFRLMLDETINDMKRKMDDLAKRIAKLEEKSN</sequence>
<dbReference type="GO" id="GO:0005737">
    <property type="term" value="C:cytoplasm"/>
    <property type="evidence" value="ECO:0007669"/>
    <property type="project" value="TreeGrafter"/>
</dbReference>
<dbReference type="InterPro" id="IPR055414">
    <property type="entry name" value="LRR_R13L4/SHOC2-like"/>
</dbReference>
<evidence type="ECO:0000256" key="2">
    <source>
        <dbReference type="ARBA" id="ARBA00022737"/>
    </source>
</evidence>
<dbReference type="InterPro" id="IPR001611">
    <property type="entry name" value="Leu-rich_rpt"/>
</dbReference>
<dbReference type="PANTHER" id="PTHR48051">
    <property type="match status" value="1"/>
</dbReference>
<evidence type="ECO:0000259" key="3">
    <source>
        <dbReference type="PROSITE" id="PS50104"/>
    </source>
</evidence>
<dbReference type="EMBL" id="LAZR01010801">
    <property type="protein sequence ID" value="KKM64988.1"/>
    <property type="molecule type" value="Genomic_DNA"/>
</dbReference>
<accession>A0A0F9J622</accession>
<keyword evidence="2" id="KW-0677">Repeat</keyword>
<protein>
    <recommendedName>
        <fullName evidence="3">TIR domain-containing protein</fullName>
    </recommendedName>
</protein>
<dbReference type="SMART" id="SM00369">
    <property type="entry name" value="LRR_TYP"/>
    <property type="match status" value="4"/>
</dbReference>
<dbReference type="PROSITE" id="PS50104">
    <property type="entry name" value="TIR"/>
    <property type="match status" value="1"/>
</dbReference>
<dbReference type="SUPFAM" id="SSF52200">
    <property type="entry name" value="Toll/Interleukin receptor TIR domain"/>
    <property type="match status" value="1"/>
</dbReference>
<dbReference type="InterPro" id="IPR003591">
    <property type="entry name" value="Leu-rich_rpt_typical-subtyp"/>
</dbReference>
<organism evidence="4">
    <name type="scientific">marine sediment metagenome</name>
    <dbReference type="NCBI Taxonomy" id="412755"/>
    <lineage>
        <taxon>unclassified sequences</taxon>
        <taxon>metagenomes</taxon>
        <taxon>ecological metagenomes</taxon>
    </lineage>
</organism>
<evidence type="ECO:0000256" key="1">
    <source>
        <dbReference type="ARBA" id="ARBA00022614"/>
    </source>
</evidence>
<feature type="domain" description="TIR" evidence="3">
    <location>
        <begin position="350"/>
        <end position="480"/>
    </location>
</feature>
<dbReference type="InterPro" id="IPR050216">
    <property type="entry name" value="LRR_domain-containing"/>
</dbReference>
<name>A0A0F9J622_9ZZZZ</name>
<keyword evidence="1" id="KW-0433">Leucine-rich repeat</keyword>
<dbReference type="InterPro" id="IPR000157">
    <property type="entry name" value="TIR_dom"/>
</dbReference>
<dbReference type="InterPro" id="IPR035897">
    <property type="entry name" value="Toll_tir_struct_dom_sf"/>
</dbReference>
<comment type="caution">
    <text evidence="4">The sequence shown here is derived from an EMBL/GenBank/DDBJ whole genome shotgun (WGS) entry which is preliminary data.</text>
</comment>
<dbReference type="GO" id="GO:0007165">
    <property type="term" value="P:signal transduction"/>
    <property type="evidence" value="ECO:0007669"/>
    <property type="project" value="InterPro"/>
</dbReference>
<evidence type="ECO:0000313" key="4">
    <source>
        <dbReference type="EMBL" id="KKM64988.1"/>
    </source>
</evidence>
<reference evidence="4" key="1">
    <citation type="journal article" date="2015" name="Nature">
        <title>Complex archaea that bridge the gap between prokaryotes and eukaryotes.</title>
        <authorList>
            <person name="Spang A."/>
            <person name="Saw J.H."/>
            <person name="Jorgensen S.L."/>
            <person name="Zaremba-Niedzwiedzka K."/>
            <person name="Martijn J."/>
            <person name="Lind A.E."/>
            <person name="van Eijk R."/>
            <person name="Schleper C."/>
            <person name="Guy L."/>
            <person name="Ettema T.J."/>
        </authorList>
    </citation>
    <scope>NUCLEOTIDE SEQUENCE</scope>
</reference>
<dbReference type="PANTHER" id="PTHR48051:SF1">
    <property type="entry name" value="RAS SUPPRESSOR PROTEIN 1"/>
    <property type="match status" value="1"/>
</dbReference>
<dbReference type="SMART" id="SM00364">
    <property type="entry name" value="LRR_BAC"/>
    <property type="match status" value="5"/>
</dbReference>
<dbReference type="Gene3D" id="3.80.10.10">
    <property type="entry name" value="Ribonuclease Inhibitor"/>
    <property type="match status" value="2"/>
</dbReference>
<dbReference type="InterPro" id="IPR032675">
    <property type="entry name" value="LRR_dom_sf"/>
</dbReference>
<dbReference type="Pfam" id="PF23598">
    <property type="entry name" value="LRR_14"/>
    <property type="match status" value="1"/>
</dbReference>
<dbReference type="PROSITE" id="PS51450">
    <property type="entry name" value="LRR"/>
    <property type="match status" value="4"/>
</dbReference>
<proteinExistence type="predicted"/>
<dbReference type="AlphaFoldDB" id="A0A0F9J622"/>